<gene>
    <name evidence="2" type="ordered locus">Msip34_0792</name>
</gene>
<feature type="region of interest" description="Disordered" evidence="1">
    <location>
        <begin position="1"/>
        <end position="24"/>
    </location>
</feature>
<sequence length="57" mass="6702">MADPMEHSMNKRGKPMLNSNGDGGLEKIRYKFLKKLKIKIYIKQIHINFIKNNLKKS</sequence>
<dbReference type="HOGENOM" id="CLU_203899_0_0_4"/>
<protein>
    <submittedName>
        <fullName evidence="2">Uncharacterized protein</fullName>
    </submittedName>
</protein>
<keyword evidence="3" id="KW-1185">Reference proteome</keyword>
<dbReference type="STRING" id="582744.Msip34_0792"/>
<reference evidence="3" key="1">
    <citation type="submission" date="2009-07" db="EMBL/GenBank/DDBJ databases">
        <title>Complete sequence of chromosome of Methylovorus sp. SIP3-4.</title>
        <authorList>
            <person name="Lucas S."/>
            <person name="Copeland A."/>
            <person name="Lapidus A."/>
            <person name="Glavina del Rio T."/>
            <person name="Tice H."/>
            <person name="Bruce D."/>
            <person name="Goodwin L."/>
            <person name="Pitluck S."/>
            <person name="Clum A."/>
            <person name="Larimer F."/>
            <person name="Land M."/>
            <person name="Hauser L."/>
            <person name="Kyrpides N."/>
            <person name="Mikhailova N."/>
            <person name="Kayluzhnaya M."/>
            <person name="Chistoserdova L."/>
        </authorList>
    </citation>
    <scope>NUCLEOTIDE SEQUENCE [LARGE SCALE GENOMIC DNA]</scope>
    <source>
        <strain evidence="3">SIP3-4</strain>
    </source>
</reference>
<proteinExistence type="predicted"/>
<dbReference type="Proteomes" id="UP000002743">
    <property type="component" value="Chromosome"/>
</dbReference>
<name>C6XBW5_METGS</name>
<reference evidence="2 3" key="2">
    <citation type="journal article" date="2011" name="J. Bacteriol.">
        <title>Genomes of three methylotrophs from a single niche uncover genetic and metabolic divergence of Methylophilaceae.</title>
        <authorList>
            <person name="Lapidus A."/>
            <person name="Clum A."/>
            <person name="Labutti K."/>
            <person name="Kaluzhnaya M.G."/>
            <person name="Lim S."/>
            <person name="Beck D.A."/>
            <person name="Glavina Del Rio T."/>
            <person name="Nolan M."/>
            <person name="Mavromatis K."/>
            <person name="Huntemann M."/>
            <person name="Lucas S."/>
            <person name="Lidstrom M.E."/>
            <person name="Ivanova N."/>
            <person name="Chistoserdova L."/>
        </authorList>
    </citation>
    <scope>NUCLEOTIDE SEQUENCE [LARGE SCALE GENOMIC DNA]</scope>
    <source>
        <strain evidence="2 3">SIP3-4</strain>
    </source>
</reference>
<dbReference type="EMBL" id="CP001674">
    <property type="protein sequence ID" value="ACT50040.1"/>
    <property type="molecule type" value="Genomic_DNA"/>
</dbReference>
<organism evidence="2 3">
    <name type="scientific">Methylovorus glucosotrophus (strain SIP3-4)</name>
    <dbReference type="NCBI Taxonomy" id="582744"/>
    <lineage>
        <taxon>Bacteria</taxon>
        <taxon>Pseudomonadati</taxon>
        <taxon>Pseudomonadota</taxon>
        <taxon>Betaproteobacteria</taxon>
        <taxon>Nitrosomonadales</taxon>
        <taxon>Methylophilaceae</taxon>
        <taxon>Methylovorus</taxon>
    </lineage>
</organism>
<evidence type="ECO:0000256" key="1">
    <source>
        <dbReference type="SAM" id="MobiDB-lite"/>
    </source>
</evidence>
<evidence type="ECO:0000313" key="3">
    <source>
        <dbReference type="Proteomes" id="UP000002743"/>
    </source>
</evidence>
<dbReference type="KEGG" id="mei:Msip34_0792"/>
<evidence type="ECO:0000313" key="2">
    <source>
        <dbReference type="EMBL" id="ACT50040.1"/>
    </source>
</evidence>
<dbReference type="AlphaFoldDB" id="C6XBW5"/>
<accession>C6XBW5</accession>